<dbReference type="Proteomes" id="UP000499080">
    <property type="component" value="Unassembled WGS sequence"/>
</dbReference>
<evidence type="ECO:0008006" key="4">
    <source>
        <dbReference type="Google" id="ProtNLM"/>
    </source>
</evidence>
<dbReference type="OrthoDB" id="8191755at2759"/>
<protein>
    <recommendedName>
        <fullName evidence="4">HTH psq-type domain-containing protein</fullName>
    </recommendedName>
</protein>
<organism evidence="2 3">
    <name type="scientific">Araneus ventricosus</name>
    <name type="common">Orbweaver spider</name>
    <name type="synonym">Epeira ventricosa</name>
    <dbReference type="NCBI Taxonomy" id="182803"/>
    <lineage>
        <taxon>Eukaryota</taxon>
        <taxon>Metazoa</taxon>
        <taxon>Ecdysozoa</taxon>
        <taxon>Arthropoda</taxon>
        <taxon>Chelicerata</taxon>
        <taxon>Arachnida</taxon>
        <taxon>Araneae</taxon>
        <taxon>Araneomorphae</taxon>
        <taxon>Entelegynae</taxon>
        <taxon>Araneoidea</taxon>
        <taxon>Araneidae</taxon>
        <taxon>Araneus</taxon>
    </lineage>
</organism>
<keyword evidence="3" id="KW-1185">Reference proteome</keyword>
<sequence>MVRNYKKKTKRNENIHPHVMKMAVEKVKSGQSPRKVAAAFGFNFKTLSNYVWKFNNPKKTANAMGAMELKLAPGAGSWSSGTVPRQEGDHTAHH</sequence>
<dbReference type="EMBL" id="BGPR01000029">
    <property type="protein sequence ID" value="GBL82557.1"/>
    <property type="molecule type" value="Genomic_DNA"/>
</dbReference>
<name>A0A4Y2ASU7_ARAVE</name>
<feature type="region of interest" description="Disordered" evidence="1">
    <location>
        <begin position="74"/>
        <end position="94"/>
    </location>
</feature>
<proteinExistence type="predicted"/>
<reference evidence="2 3" key="1">
    <citation type="journal article" date="2019" name="Sci. Rep.">
        <title>Orb-weaving spider Araneus ventricosus genome elucidates the spidroin gene catalogue.</title>
        <authorList>
            <person name="Kono N."/>
            <person name="Nakamura H."/>
            <person name="Ohtoshi R."/>
            <person name="Moran D.A.P."/>
            <person name="Shinohara A."/>
            <person name="Yoshida Y."/>
            <person name="Fujiwara M."/>
            <person name="Mori M."/>
            <person name="Tomita M."/>
            <person name="Arakawa K."/>
        </authorList>
    </citation>
    <scope>NUCLEOTIDE SEQUENCE [LARGE SCALE GENOMIC DNA]</scope>
</reference>
<evidence type="ECO:0000313" key="3">
    <source>
        <dbReference type="Proteomes" id="UP000499080"/>
    </source>
</evidence>
<gene>
    <name evidence="2" type="ORF">AVEN_263651_1</name>
</gene>
<comment type="caution">
    <text evidence="2">The sequence shown here is derived from an EMBL/GenBank/DDBJ whole genome shotgun (WGS) entry which is preliminary data.</text>
</comment>
<dbReference type="AlphaFoldDB" id="A0A4Y2ASU7"/>
<evidence type="ECO:0000313" key="2">
    <source>
        <dbReference type="EMBL" id="GBL82557.1"/>
    </source>
</evidence>
<evidence type="ECO:0000256" key="1">
    <source>
        <dbReference type="SAM" id="MobiDB-lite"/>
    </source>
</evidence>
<accession>A0A4Y2ASU7</accession>